<feature type="transmembrane region" description="Helical" evidence="7">
    <location>
        <begin position="491"/>
        <end position="513"/>
    </location>
</feature>
<feature type="transmembrane region" description="Helical" evidence="7">
    <location>
        <begin position="402"/>
        <end position="424"/>
    </location>
</feature>
<feature type="transmembrane region" description="Helical" evidence="7">
    <location>
        <begin position="164"/>
        <end position="187"/>
    </location>
</feature>
<dbReference type="Gene3D" id="1.20.1250.20">
    <property type="entry name" value="MFS general substrate transporter like domains"/>
    <property type="match status" value="1"/>
</dbReference>
<proteinExistence type="inferred from homology"/>
<dbReference type="Pfam" id="PF00083">
    <property type="entry name" value="Sugar_tr"/>
    <property type="match status" value="1"/>
</dbReference>
<dbReference type="GeneID" id="107222788"/>
<keyword evidence="5 7" id="KW-1133">Transmembrane helix</keyword>
<sequence>MKKLQEEEQQLRTIEKSGDESASFERAMHLAGHGRYHVSLMLVCGLISIATGFQNSLSAYILPAAQCDLDLTSTEMGLLNAAIPLGGTLSAMLWGVVADATGRRHIMIWCLLIDGIVTLLSSLSQNFPILFILRFINGFVIGGPSTVIVSFLGEFHPEKTRATAICYLGMFWTISGIVLPGFAWIIIPLEFNVVVCGLVFNSWRLFVGILAIPSLVSAFLISKYPESPKFLISQGKHKKALQILREVFASNTGMQAHQYPVAVLTYDHHKSNDECNSIKATVSKMSEQLHQVFAPPLLKYTALISFIMFTNMFGGLGLGLWFPELFNRFEAYYKSHPNQTITVCELAHLREENLGLTNLQSVGHVHISSNFTSQIISIASNLTSISVDDTFEKCDSFVDDKVFINTIIMGLSCLLGNFASILLAGRLDRRIMPIATGVISGIAGVLIYFLRSSTQNLIVACLFSSLSSTANVVICSVIVDVFPTNVNSMAMCAATLAGRFGAIISNLLFGLLFKTSCEIPIFLIGGLVTCGGILGIYLPKNLVDVPEKNRRSFPIPQKNLPEDMEKQMFNPAG</sequence>
<keyword evidence="4 7" id="KW-0812">Transmembrane</keyword>
<protein>
    <submittedName>
        <fullName evidence="10">Synaptic vesicle glycoprotein 2C isoform X2</fullName>
    </submittedName>
</protein>
<keyword evidence="9" id="KW-1185">Reference proteome</keyword>
<evidence type="ECO:0000256" key="6">
    <source>
        <dbReference type="ARBA" id="ARBA00023136"/>
    </source>
</evidence>
<comment type="subcellular location">
    <subcellularLocation>
        <location evidence="1">Membrane</location>
        <topology evidence="1">Multi-pass membrane protein</topology>
    </subcellularLocation>
</comment>
<evidence type="ECO:0000313" key="10">
    <source>
        <dbReference type="RefSeq" id="XP_015517779.2"/>
    </source>
</evidence>
<feature type="transmembrane region" description="Helical" evidence="7">
    <location>
        <begin position="129"/>
        <end position="152"/>
    </location>
</feature>
<accession>A0A6J0BTP5</accession>
<dbReference type="Proteomes" id="UP000829291">
    <property type="component" value="Chromosome 3"/>
</dbReference>
<keyword evidence="3" id="KW-0813">Transport</keyword>
<evidence type="ECO:0000256" key="4">
    <source>
        <dbReference type="ARBA" id="ARBA00022692"/>
    </source>
</evidence>
<name>A0A6J0BTP5_NEOLC</name>
<organism evidence="10">
    <name type="scientific">Neodiprion lecontei</name>
    <name type="common">Redheaded pine sawfly</name>
    <dbReference type="NCBI Taxonomy" id="441921"/>
    <lineage>
        <taxon>Eukaryota</taxon>
        <taxon>Metazoa</taxon>
        <taxon>Ecdysozoa</taxon>
        <taxon>Arthropoda</taxon>
        <taxon>Hexapoda</taxon>
        <taxon>Insecta</taxon>
        <taxon>Pterygota</taxon>
        <taxon>Neoptera</taxon>
        <taxon>Endopterygota</taxon>
        <taxon>Hymenoptera</taxon>
        <taxon>Tenthredinoidea</taxon>
        <taxon>Diprionidae</taxon>
        <taxon>Diprioninae</taxon>
        <taxon>Neodiprion</taxon>
    </lineage>
</organism>
<dbReference type="GO" id="GO:0022857">
    <property type="term" value="F:transmembrane transporter activity"/>
    <property type="evidence" value="ECO:0007669"/>
    <property type="project" value="InterPro"/>
</dbReference>
<evidence type="ECO:0000256" key="1">
    <source>
        <dbReference type="ARBA" id="ARBA00004141"/>
    </source>
</evidence>
<evidence type="ECO:0000259" key="8">
    <source>
        <dbReference type="PROSITE" id="PS50850"/>
    </source>
</evidence>
<keyword evidence="6 7" id="KW-0472">Membrane</keyword>
<feature type="transmembrane region" description="Helical" evidence="7">
    <location>
        <begin position="202"/>
        <end position="221"/>
    </location>
</feature>
<dbReference type="OrthoDB" id="3936150at2759"/>
<evidence type="ECO:0000256" key="2">
    <source>
        <dbReference type="ARBA" id="ARBA00008335"/>
    </source>
</evidence>
<dbReference type="InterPro" id="IPR036259">
    <property type="entry name" value="MFS_trans_sf"/>
</dbReference>
<reference evidence="10" key="1">
    <citation type="submission" date="2025-08" db="UniProtKB">
        <authorList>
            <consortium name="RefSeq"/>
        </authorList>
    </citation>
    <scope>IDENTIFICATION</scope>
    <source>
        <tissue evidence="10">Thorax and Abdomen</tissue>
    </source>
</reference>
<dbReference type="KEGG" id="nlo:107222788"/>
<dbReference type="RefSeq" id="XP_015517779.2">
    <property type="nucleotide sequence ID" value="XM_015662293.2"/>
</dbReference>
<feature type="domain" description="Major facilitator superfamily (MFS) profile" evidence="8">
    <location>
        <begin position="40"/>
        <end position="543"/>
    </location>
</feature>
<feature type="transmembrane region" description="Helical" evidence="7">
    <location>
        <begin position="106"/>
        <end position="123"/>
    </location>
</feature>
<dbReference type="InterPro" id="IPR020846">
    <property type="entry name" value="MFS_dom"/>
</dbReference>
<feature type="transmembrane region" description="Helical" evidence="7">
    <location>
        <begin position="519"/>
        <end position="538"/>
    </location>
</feature>
<comment type="similarity">
    <text evidence="2">Belongs to the major facilitator superfamily.</text>
</comment>
<dbReference type="PANTHER" id="PTHR23511:SF38">
    <property type="entry name" value="SYNAPTIC VESICLE 2-RELATED PROTEIN-LIKE PROTEIN"/>
    <property type="match status" value="1"/>
</dbReference>
<dbReference type="GO" id="GO:0016020">
    <property type="term" value="C:membrane"/>
    <property type="evidence" value="ECO:0007669"/>
    <property type="project" value="UniProtKB-SubCell"/>
</dbReference>
<dbReference type="AlphaFoldDB" id="A0A6J0BTP5"/>
<evidence type="ECO:0000256" key="3">
    <source>
        <dbReference type="ARBA" id="ARBA00022448"/>
    </source>
</evidence>
<feature type="transmembrane region" description="Helical" evidence="7">
    <location>
        <begin position="431"/>
        <end position="451"/>
    </location>
</feature>
<dbReference type="InParanoid" id="A0A6J0BTP5"/>
<dbReference type="PROSITE" id="PS50850">
    <property type="entry name" value="MFS"/>
    <property type="match status" value="1"/>
</dbReference>
<dbReference type="PANTHER" id="PTHR23511">
    <property type="entry name" value="SYNAPTIC VESICLE GLYCOPROTEIN 2"/>
    <property type="match status" value="1"/>
</dbReference>
<evidence type="ECO:0000313" key="9">
    <source>
        <dbReference type="Proteomes" id="UP000829291"/>
    </source>
</evidence>
<evidence type="ECO:0000256" key="7">
    <source>
        <dbReference type="SAM" id="Phobius"/>
    </source>
</evidence>
<evidence type="ECO:0000256" key="5">
    <source>
        <dbReference type="ARBA" id="ARBA00022989"/>
    </source>
</evidence>
<feature type="transmembrane region" description="Helical" evidence="7">
    <location>
        <begin position="300"/>
        <end position="322"/>
    </location>
</feature>
<feature type="transmembrane region" description="Helical" evidence="7">
    <location>
        <begin position="36"/>
        <end position="57"/>
    </location>
</feature>
<dbReference type="InterPro" id="IPR005828">
    <property type="entry name" value="MFS_sugar_transport-like"/>
</dbReference>
<feature type="transmembrane region" description="Helical" evidence="7">
    <location>
        <begin position="77"/>
        <end position="97"/>
    </location>
</feature>
<dbReference type="SUPFAM" id="SSF103473">
    <property type="entry name" value="MFS general substrate transporter"/>
    <property type="match status" value="1"/>
</dbReference>
<gene>
    <name evidence="10" type="primary">LOC107222788</name>
</gene>